<accession>A0A9N7TK16</accession>
<dbReference type="AlphaFoldDB" id="A0A9N7TK16"/>
<gene>
    <name evidence="1" type="ORF">PLEPLA_LOCUS1999</name>
</gene>
<dbReference type="Proteomes" id="UP001153269">
    <property type="component" value="Unassembled WGS sequence"/>
</dbReference>
<protein>
    <submittedName>
        <fullName evidence="1">Uncharacterized protein</fullName>
    </submittedName>
</protein>
<sequence>MRLAVCHSGAVFTKWQIHDGGASSSEGARGIQSDPLFKGGRLSLIEAPDDCLLCLPCFNAPVKNKMRQEVDCSSRPPVTGRRGMGVRYPLVSDQRFPDPTLFTLAIIIVLGENLLSIGSQDHRGDRNYQAKFDPGTQSC</sequence>
<dbReference type="EMBL" id="CADEAL010000096">
    <property type="protein sequence ID" value="CAB1414291.1"/>
    <property type="molecule type" value="Genomic_DNA"/>
</dbReference>
<comment type="caution">
    <text evidence="1">The sequence shown here is derived from an EMBL/GenBank/DDBJ whole genome shotgun (WGS) entry which is preliminary data.</text>
</comment>
<name>A0A9N7TK16_PLEPL</name>
<evidence type="ECO:0000313" key="2">
    <source>
        <dbReference type="Proteomes" id="UP001153269"/>
    </source>
</evidence>
<evidence type="ECO:0000313" key="1">
    <source>
        <dbReference type="EMBL" id="CAB1414291.1"/>
    </source>
</evidence>
<organism evidence="1 2">
    <name type="scientific">Pleuronectes platessa</name>
    <name type="common">European plaice</name>
    <dbReference type="NCBI Taxonomy" id="8262"/>
    <lineage>
        <taxon>Eukaryota</taxon>
        <taxon>Metazoa</taxon>
        <taxon>Chordata</taxon>
        <taxon>Craniata</taxon>
        <taxon>Vertebrata</taxon>
        <taxon>Euteleostomi</taxon>
        <taxon>Actinopterygii</taxon>
        <taxon>Neopterygii</taxon>
        <taxon>Teleostei</taxon>
        <taxon>Neoteleostei</taxon>
        <taxon>Acanthomorphata</taxon>
        <taxon>Carangaria</taxon>
        <taxon>Pleuronectiformes</taxon>
        <taxon>Pleuronectoidei</taxon>
        <taxon>Pleuronectidae</taxon>
        <taxon>Pleuronectes</taxon>
    </lineage>
</organism>
<reference evidence="1" key="1">
    <citation type="submission" date="2020-03" db="EMBL/GenBank/DDBJ databases">
        <authorList>
            <person name="Weist P."/>
        </authorList>
    </citation>
    <scope>NUCLEOTIDE SEQUENCE</scope>
</reference>
<keyword evidence="2" id="KW-1185">Reference proteome</keyword>
<proteinExistence type="predicted"/>